<dbReference type="EMBL" id="QPFP01000157">
    <property type="protein sequence ID" value="TEB20070.1"/>
    <property type="molecule type" value="Genomic_DNA"/>
</dbReference>
<accession>A0A4Y7SEI4</accession>
<reference evidence="1 2" key="1">
    <citation type="journal article" date="2019" name="Nat. Ecol. Evol.">
        <title>Megaphylogeny resolves global patterns of mushroom evolution.</title>
        <authorList>
            <person name="Varga T."/>
            <person name="Krizsan K."/>
            <person name="Foldi C."/>
            <person name="Dima B."/>
            <person name="Sanchez-Garcia M."/>
            <person name="Sanchez-Ramirez S."/>
            <person name="Szollosi G.J."/>
            <person name="Szarkandi J.G."/>
            <person name="Papp V."/>
            <person name="Albert L."/>
            <person name="Andreopoulos W."/>
            <person name="Angelini C."/>
            <person name="Antonin V."/>
            <person name="Barry K.W."/>
            <person name="Bougher N.L."/>
            <person name="Buchanan P."/>
            <person name="Buyck B."/>
            <person name="Bense V."/>
            <person name="Catcheside P."/>
            <person name="Chovatia M."/>
            <person name="Cooper J."/>
            <person name="Damon W."/>
            <person name="Desjardin D."/>
            <person name="Finy P."/>
            <person name="Geml J."/>
            <person name="Haridas S."/>
            <person name="Hughes K."/>
            <person name="Justo A."/>
            <person name="Karasinski D."/>
            <person name="Kautmanova I."/>
            <person name="Kiss B."/>
            <person name="Kocsube S."/>
            <person name="Kotiranta H."/>
            <person name="LaButti K.M."/>
            <person name="Lechner B.E."/>
            <person name="Liimatainen K."/>
            <person name="Lipzen A."/>
            <person name="Lukacs Z."/>
            <person name="Mihaltcheva S."/>
            <person name="Morgado L.N."/>
            <person name="Niskanen T."/>
            <person name="Noordeloos M.E."/>
            <person name="Ohm R.A."/>
            <person name="Ortiz-Santana B."/>
            <person name="Ovrebo C."/>
            <person name="Racz N."/>
            <person name="Riley R."/>
            <person name="Savchenko A."/>
            <person name="Shiryaev A."/>
            <person name="Soop K."/>
            <person name="Spirin V."/>
            <person name="Szebenyi C."/>
            <person name="Tomsovsky M."/>
            <person name="Tulloss R.E."/>
            <person name="Uehling J."/>
            <person name="Grigoriev I.V."/>
            <person name="Vagvolgyi C."/>
            <person name="Papp T."/>
            <person name="Martin F.M."/>
            <person name="Miettinen O."/>
            <person name="Hibbett D.S."/>
            <person name="Nagy L.G."/>
        </authorList>
    </citation>
    <scope>NUCLEOTIDE SEQUENCE [LARGE SCALE GENOMIC DNA]</scope>
    <source>
        <strain evidence="1 2">FP101781</strain>
    </source>
</reference>
<dbReference type="Proteomes" id="UP000298030">
    <property type="component" value="Unassembled WGS sequence"/>
</dbReference>
<name>A0A4Y7SEI4_COPMI</name>
<evidence type="ECO:0000313" key="2">
    <source>
        <dbReference type="Proteomes" id="UP000298030"/>
    </source>
</evidence>
<keyword evidence="2" id="KW-1185">Reference proteome</keyword>
<dbReference type="AlphaFoldDB" id="A0A4Y7SEI4"/>
<gene>
    <name evidence="1" type="ORF">FA13DRAFT_277387</name>
</gene>
<proteinExistence type="predicted"/>
<evidence type="ECO:0000313" key="1">
    <source>
        <dbReference type="EMBL" id="TEB20070.1"/>
    </source>
</evidence>
<comment type="caution">
    <text evidence="1">The sequence shown here is derived from an EMBL/GenBank/DDBJ whole genome shotgun (WGS) entry which is preliminary data.</text>
</comment>
<organism evidence="1 2">
    <name type="scientific">Coprinellus micaceus</name>
    <name type="common">Glistening ink-cap mushroom</name>
    <name type="synonym">Coprinus micaceus</name>
    <dbReference type="NCBI Taxonomy" id="71717"/>
    <lineage>
        <taxon>Eukaryota</taxon>
        <taxon>Fungi</taxon>
        <taxon>Dikarya</taxon>
        <taxon>Basidiomycota</taxon>
        <taxon>Agaricomycotina</taxon>
        <taxon>Agaricomycetes</taxon>
        <taxon>Agaricomycetidae</taxon>
        <taxon>Agaricales</taxon>
        <taxon>Agaricineae</taxon>
        <taxon>Psathyrellaceae</taxon>
        <taxon>Coprinellus</taxon>
    </lineage>
</organism>
<protein>
    <submittedName>
        <fullName evidence="1">Uncharacterized protein</fullName>
    </submittedName>
</protein>
<sequence>MYTSLKGWEIQSTPAKSSFIQRSVVFPDYSGLNADLITLSMECVEQGVAYAIATHLTVHSHPKDAKSGRHRPHFVTEGHLSRHRENSQAHSSNLNLTTCPCAGNWWDLVLGGPFTESLAVQVHFNGSLT</sequence>